<protein>
    <submittedName>
        <fullName evidence="2">Uncharacterized protein</fullName>
    </submittedName>
</protein>
<dbReference type="Proteomes" id="UP000285744">
    <property type="component" value="Unassembled WGS sequence"/>
</dbReference>
<feature type="region of interest" description="Disordered" evidence="1">
    <location>
        <begin position="34"/>
        <end position="63"/>
    </location>
</feature>
<name>A0A420EEQ1_9ACTN</name>
<reference evidence="2 3" key="1">
    <citation type="journal article" date="2018" name="Int. J. Syst. Evol. Microbiol.">
        <title>Micromonospora globbae sp. nov., an endophytic actinomycete isolated from roots of Globba winitii C. H. Wright.</title>
        <authorList>
            <person name="Kuncharoen N."/>
            <person name="Pittayakhajonwut P."/>
            <person name="Tanasupawat S."/>
        </authorList>
    </citation>
    <scope>NUCLEOTIDE SEQUENCE [LARGE SCALE GENOMIC DNA]</scope>
    <source>
        <strain evidence="2 3">WPS1-2</strain>
    </source>
</reference>
<comment type="caution">
    <text evidence="2">The sequence shown here is derived from an EMBL/GenBank/DDBJ whole genome shotgun (WGS) entry which is preliminary data.</text>
</comment>
<evidence type="ECO:0000256" key="1">
    <source>
        <dbReference type="SAM" id="MobiDB-lite"/>
    </source>
</evidence>
<evidence type="ECO:0000313" key="2">
    <source>
        <dbReference type="EMBL" id="RKF19161.1"/>
    </source>
</evidence>
<sequence>MNPSDAQNARHGEAEQEILEAAWRRVQAAGVFSQVGGHQPHGHEQEDGPHNVVNIFPTERERA</sequence>
<dbReference type="AlphaFoldDB" id="A0A420EEQ1"/>
<accession>A0A420EEQ1</accession>
<dbReference type="EMBL" id="RAQQ01000064">
    <property type="protein sequence ID" value="RKF19161.1"/>
    <property type="molecule type" value="Genomic_DNA"/>
</dbReference>
<gene>
    <name evidence="2" type="ORF">D7I43_32015</name>
</gene>
<evidence type="ECO:0000313" key="3">
    <source>
        <dbReference type="Proteomes" id="UP000285744"/>
    </source>
</evidence>
<organism evidence="2 3">
    <name type="scientific">Micromonospora globbae</name>
    <dbReference type="NCBI Taxonomy" id="1894969"/>
    <lineage>
        <taxon>Bacteria</taxon>
        <taxon>Bacillati</taxon>
        <taxon>Actinomycetota</taxon>
        <taxon>Actinomycetes</taxon>
        <taxon>Micromonosporales</taxon>
        <taxon>Micromonosporaceae</taxon>
        <taxon>Micromonospora</taxon>
    </lineage>
</organism>
<proteinExistence type="predicted"/>